<protein>
    <submittedName>
        <fullName evidence="5">Blue copper-binding protein</fullName>
    </submittedName>
</protein>
<dbReference type="Gene3D" id="2.60.40.420">
    <property type="entry name" value="Cupredoxins - blue copper proteins"/>
    <property type="match status" value="1"/>
</dbReference>
<feature type="domain" description="Phytocyanin" evidence="4">
    <location>
        <begin position="25"/>
        <end position="129"/>
    </location>
</feature>
<feature type="chain" id="PRO_5004250800" evidence="3">
    <location>
        <begin position="25"/>
        <end position="211"/>
    </location>
</feature>
<keyword evidence="2" id="KW-0325">Glycoprotein</keyword>
<organism evidence="5">
    <name type="scientific">Oryza sativa subsp. japonica</name>
    <name type="common">Rice</name>
    <dbReference type="NCBI Taxonomy" id="39947"/>
    <lineage>
        <taxon>Eukaryota</taxon>
        <taxon>Viridiplantae</taxon>
        <taxon>Streptophyta</taxon>
        <taxon>Embryophyta</taxon>
        <taxon>Tracheophyta</taxon>
        <taxon>Spermatophyta</taxon>
        <taxon>Magnoliopsida</taxon>
        <taxon>Liliopsida</taxon>
        <taxon>Poales</taxon>
        <taxon>Poaceae</taxon>
        <taxon>BOP clade</taxon>
        <taxon>Oryzoideae</taxon>
        <taxon>Oryzeae</taxon>
        <taxon>Oryzinae</taxon>
        <taxon>Oryza</taxon>
        <taxon>Oryza sativa</taxon>
    </lineage>
</organism>
<dbReference type="EMBL" id="AY569612">
    <property type="protein sequence ID" value="AAU84431.1"/>
    <property type="molecule type" value="mRNA"/>
</dbReference>
<dbReference type="AlphaFoldDB" id="Q56UT7"/>
<dbReference type="FunFam" id="2.60.40.420:FF:000003">
    <property type="entry name" value="Blue copper"/>
    <property type="match status" value="1"/>
</dbReference>
<reference evidence="5" key="1">
    <citation type="submission" date="2004-03" db="EMBL/GenBank/DDBJ databases">
        <title>Regulation of rice blue copper-binding protein homolog gene expression by nutrient availability.</title>
        <authorList>
            <person name="Yun S.J."/>
            <person name="Park M.-R."/>
            <person name="Park M.-H."/>
            <person name="Lim J.-H."/>
        </authorList>
    </citation>
    <scope>NUCLEOTIDE SEQUENCE</scope>
</reference>
<feature type="signal peptide" evidence="3">
    <location>
        <begin position="1"/>
        <end position="24"/>
    </location>
</feature>
<dbReference type="InterPro" id="IPR003245">
    <property type="entry name" value="Phytocyanin_dom"/>
</dbReference>
<dbReference type="InterPro" id="IPR008972">
    <property type="entry name" value="Cupredoxin"/>
</dbReference>
<dbReference type="Pfam" id="PF02298">
    <property type="entry name" value="Cu_bind_like"/>
    <property type="match status" value="1"/>
</dbReference>
<name>Q56UT7_ORYSJ</name>
<dbReference type="GO" id="GO:0046872">
    <property type="term" value="F:metal ion binding"/>
    <property type="evidence" value="ECO:0007669"/>
    <property type="project" value="UniProtKB-KW"/>
</dbReference>
<evidence type="ECO:0000256" key="1">
    <source>
        <dbReference type="ARBA" id="ARBA00022723"/>
    </source>
</evidence>
<dbReference type="PANTHER" id="PTHR33021:SF545">
    <property type="entry name" value="OS09G0572700 PROTEIN"/>
    <property type="match status" value="1"/>
</dbReference>
<accession>Q56UT7</accession>
<evidence type="ECO:0000256" key="2">
    <source>
        <dbReference type="ARBA" id="ARBA00023180"/>
    </source>
</evidence>
<sequence>MGSIGGVAVVLVGMAAMLVGMASAATYNVGEPGGAWDLTTNYTNWVAQKRFHPGDQIVFKYSAQRHDVVEVNKAGYDSCSTSTSIATHTTGNDVIPLTSTGTRYFICGFPGHCTTTGTGNMKIQIDVVQADSLLRPGACGHHYSPFAALLRRHLPQSPPAATAVLLPALPLMAYLNNTPYLLLICSPFPPLHTTPPPPPPFLSLESPPFQW</sequence>
<keyword evidence="1" id="KW-0479">Metal-binding</keyword>
<dbReference type="PROSITE" id="PS51485">
    <property type="entry name" value="PHYTOCYANIN"/>
    <property type="match status" value="1"/>
</dbReference>
<evidence type="ECO:0000313" key="5">
    <source>
        <dbReference type="EMBL" id="AAU84431.1"/>
    </source>
</evidence>
<dbReference type="GO" id="GO:0009055">
    <property type="term" value="F:electron transfer activity"/>
    <property type="evidence" value="ECO:0007669"/>
    <property type="project" value="InterPro"/>
</dbReference>
<proteinExistence type="evidence at transcript level"/>
<dbReference type="CDD" id="cd04216">
    <property type="entry name" value="Phytocyanin"/>
    <property type="match status" value="1"/>
</dbReference>
<evidence type="ECO:0000256" key="3">
    <source>
        <dbReference type="SAM" id="SignalP"/>
    </source>
</evidence>
<evidence type="ECO:0000259" key="4">
    <source>
        <dbReference type="PROSITE" id="PS51485"/>
    </source>
</evidence>
<keyword evidence="3" id="KW-0732">Signal</keyword>
<dbReference type="SUPFAM" id="SSF49503">
    <property type="entry name" value="Cupredoxins"/>
    <property type="match status" value="1"/>
</dbReference>
<dbReference type="InterPro" id="IPR039391">
    <property type="entry name" value="Phytocyanin-like"/>
</dbReference>
<dbReference type="PANTHER" id="PTHR33021">
    <property type="entry name" value="BLUE COPPER PROTEIN"/>
    <property type="match status" value="1"/>
</dbReference>